<evidence type="ECO:0000256" key="8">
    <source>
        <dbReference type="ARBA" id="ARBA00022832"/>
    </source>
</evidence>
<evidence type="ECO:0000256" key="15">
    <source>
        <dbReference type="ARBA" id="ARBA00023268"/>
    </source>
</evidence>
<comment type="catalytic activity">
    <reaction evidence="17">
        <text>a (3R)-3-hydroxyacyl-CoA + NAD(+) = a 3-oxoacyl-CoA + NADH + H(+)</text>
        <dbReference type="Rhea" id="RHEA:32711"/>
        <dbReference type="ChEBI" id="CHEBI:15378"/>
        <dbReference type="ChEBI" id="CHEBI:57319"/>
        <dbReference type="ChEBI" id="CHEBI:57540"/>
        <dbReference type="ChEBI" id="CHEBI:57945"/>
        <dbReference type="ChEBI" id="CHEBI:90726"/>
        <dbReference type="EC" id="1.1.1.n12"/>
    </reaction>
</comment>
<evidence type="ECO:0000256" key="17">
    <source>
        <dbReference type="ARBA" id="ARBA00052025"/>
    </source>
</evidence>
<dbReference type="Pfam" id="PF01575">
    <property type="entry name" value="MaoC_dehydratas"/>
    <property type="match status" value="1"/>
</dbReference>
<comment type="pathway">
    <text evidence="2">Lipid metabolism; fatty acid beta-oxidation.</text>
</comment>
<evidence type="ECO:0000256" key="6">
    <source>
        <dbReference type="ARBA" id="ARBA00013156"/>
    </source>
</evidence>
<evidence type="ECO:0000256" key="9">
    <source>
        <dbReference type="ARBA" id="ARBA00022857"/>
    </source>
</evidence>
<dbReference type="GO" id="GO:0018812">
    <property type="term" value="F:3-hydroxyacyl-CoA dehydratase activity"/>
    <property type="evidence" value="ECO:0007669"/>
    <property type="project" value="UniProtKB-EC"/>
</dbReference>
<dbReference type="AlphaFoldDB" id="A0A0F4GYH9"/>
<comment type="similarity">
    <text evidence="3">Belongs to the short-chain dehydrogenases/reductases (SDR) family.</text>
</comment>
<dbReference type="InterPro" id="IPR054357">
    <property type="entry name" value="MFE-2_N"/>
</dbReference>
<dbReference type="InterPro" id="IPR020904">
    <property type="entry name" value="Sc_DH/Rdtase_CS"/>
</dbReference>
<evidence type="ECO:0000256" key="18">
    <source>
        <dbReference type="ARBA" id="ARBA00055743"/>
    </source>
</evidence>
<feature type="compositionally biased region" description="Basic and acidic residues" evidence="21">
    <location>
        <begin position="577"/>
        <end position="587"/>
    </location>
</feature>
<keyword evidence="24" id="KW-1185">Reference proteome</keyword>
<dbReference type="OrthoDB" id="3592703at2759"/>
<dbReference type="SUPFAM" id="SSF54637">
    <property type="entry name" value="Thioesterase/thiol ester dehydrase-isomerase"/>
    <property type="match status" value="2"/>
</dbReference>
<dbReference type="FunFam" id="3.40.50.720:FF:000185">
    <property type="entry name" value="peroxisomal multifunctional enzyme type 2"/>
    <property type="match status" value="1"/>
</dbReference>
<dbReference type="Gene3D" id="3.40.50.720">
    <property type="entry name" value="NAD(P)-binding Rossmann-like Domain"/>
    <property type="match status" value="2"/>
</dbReference>
<evidence type="ECO:0000256" key="21">
    <source>
        <dbReference type="SAM" id="MobiDB-lite"/>
    </source>
</evidence>
<feature type="region of interest" description="Disordered" evidence="21">
    <location>
        <begin position="1060"/>
        <end position="1085"/>
    </location>
</feature>
<dbReference type="InterPro" id="IPR036188">
    <property type="entry name" value="FAD/NAD-bd_sf"/>
</dbReference>
<dbReference type="SMART" id="SM00822">
    <property type="entry name" value="PKS_KR"/>
    <property type="match status" value="1"/>
</dbReference>
<dbReference type="UniPathway" id="UPA00659"/>
<dbReference type="PANTHER" id="PTHR45024:SF2">
    <property type="entry name" value="SCP2 DOMAIN-CONTAINING PROTEIN"/>
    <property type="match status" value="1"/>
</dbReference>
<evidence type="ECO:0000256" key="20">
    <source>
        <dbReference type="ARBA" id="ARBA00081853"/>
    </source>
</evidence>
<dbReference type="InterPro" id="IPR002347">
    <property type="entry name" value="SDR_fam"/>
</dbReference>
<sequence length="1085" mass="117083">MAGEQLRWDGQTVVVTGAGGGLGRAYAIFFGSRGANVVVNDLGGSFKGDGRGSTTMAEQVVQEIKKAGGSAVANYDDVVNGDRIIKTAIDSFGRIDVLINNAGILRDISFKNMKDQDWDLIMKVHVEGAYKCAKAAWPYFRKQKYGRVISTASAAGLFGSFGQTNYSAAKLALVGFTETLAKEGLKYNILCNTIAPIAASRMTATVMPKEVLDNLRPDWVVPIVAVLTHQSNTTETGGIFEAGAGHVAKLRWERSKGALLRADDTFTPGALLAKWSDIEDFTNPQHPTGPNDFMELLERAQKLPPNPKAQELDFKGKVAVVTGGGAGLGRAYCLTLAKYGATVVVNDLADPQPVVEEIKKMGGKAVGVKCSAEDGEKVVAAAIDNFGRIDILINNAGILRDKSFHNMDDKMFKQVMDVHLRGTYKATKAAWPYFLKQKYGRVINTTSTSGIYGNFGQANYAAAKCGILGFGRALAREGKKYNIFVNTIAPNAGTAMTATIMPEEMVRAFKPDHVVPVVLIMASDKMPGEPTGRLFESGSGWAGETRWQRSGGAQFPIDVELTPETVKTVWDQKIANFDDGKADHPDDPNAGTEKIMANMSNTSKGGDNSSSSSGETDYNKAIEEAKKAKAEGTEFTYDERDVILYNLGLGSQRTELDLVFEGADNFHVLPTFGVIPQFSAQAPYSLSDIVPNFSMNMLLHGEQYLEIRSFPIPTEATLVASPYLVEVTDKGKAACVVSGSITKDKATGKELFYNESTTFIRGSGGFGGAKNGKDRGAASRTHTPPKRNPDKVVETPTSPDLAAIYRLSGDRNPLHIDPEFAKVGGFNEPILHGLCSFGIAGKAVLQTFGQYKNIKVRFAGTVVPGQTLQTEMWKEGNLVIFQVKVKETGKLAISGAGAELVDGGKAKFVAPDIWNCILEDTVDPMRDRSQPAPIEHQDEQTFDFIIIGGGTAVSVLPARLSHSLPQHSILLLVEAGLYRRSEKLISTPGLSAKLLGNPSYDWNFSTVTSARTVWTGSGVSKREKELELWERLGNEGWGWEGVKGYLRRFQTVREVPAGREGKGLRVVSPPSADGGNDGPIQASLP</sequence>
<dbReference type="InterPro" id="IPR029069">
    <property type="entry name" value="HotDog_dom_sf"/>
</dbReference>
<feature type="domain" description="Ketoreductase" evidence="22">
    <location>
        <begin position="317"/>
        <end position="491"/>
    </location>
</feature>
<evidence type="ECO:0000256" key="7">
    <source>
        <dbReference type="ARBA" id="ARBA00022737"/>
    </source>
</evidence>
<keyword evidence="8" id="KW-0276">Fatty acid metabolism</keyword>
<dbReference type="CDD" id="cd05353">
    <property type="entry name" value="hydroxyacyl-CoA-like_DH_SDR_c-like"/>
    <property type="match status" value="2"/>
</dbReference>
<dbReference type="InterPro" id="IPR057326">
    <property type="entry name" value="KR_dom"/>
</dbReference>
<evidence type="ECO:0000256" key="3">
    <source>
        <dbReference type="ARBA" id="ARBA00006484"/>
    </source>
</evidence>
<dbReference type="EC" id="4.2.1.119" evidence="6"/>
<evidence type="ECO:0000256" key="1">
    <source>
        <dbReference type="ARBA" id="ARBA00004275"/>
    </source>
</evidence>
<dbReference type="Gene3D" id="3.50.50.60">
    <property type="entry name" value="FAD/NAD(P)-binding domain"/>
    <property type="match status" value="1"/>
</dbReference>
<keyword evidence="15" id="KW-0511">Multifunctional enzyme</keyword>
<dbReference type="GO" id="GO:0005777">
    <property type="term" value="C:peroxisome"/>
    <property type="evidence" value="ECO:0007669"/>
    <property type="project" value="UniProtKB-SubCell"/>
</dbReference>
<keyword evidence="7" id="KW-0677">Repeat</keyword>
<dbReference type="EC" id="1.1.1.n12" evidence="5"/>
<feature type="region of interest" description="Disordered" evidence="21">
    <location>
        <begin position="577"/>
        <end position="618"/>
    </location>
</feature>
<evidence type="ECO:0000256" key="14">
    <source>
        <dbReference type="ARBA" id="ARBA00023239"/>
    </source>
</evidence>
<comment type="subunit">
    <text evidence="4">Monomer.</text>
</comment>
<dbReference type="SUPFAM" id="SSF51735">
    <property type="entry name" value="NAD(P)-binding Rossmann-fold domains"/>
    <property type="match status" value="2"/>
</dbReference>
<evidence type="ECO:0000256" key="19">
    <source>
        <dbReference type="ARBA" id="ARBA00073871"/>
    </source>
</evidence>
<evidence type="ECO:0000256" key="12">
    <source>
        <dbReference type="ARBA" id="ARBA00023140"/>
    </source>
</evidence>
<dbReference type="GO" id="GO:0016491">
    <property type="term" value="F:oxidoreductase activity"/>
    <property type="evidence" value="ECO:0007669"/>
    <property type="project" value="UniProtKB-KW"/>
</dbReference>
<dbReference type="GO" id="GO:0006635">
    <property type="term" value="P:fatty acid beta-oxidation"/>
    <property type="evidence" value="ECO:0007669"/>
    <property type="project" value="UniProtKB-UniPathway"/>
</dbReference>
<keyword evidence="13" id="KW-0413">Isomerase</keyword>
<dbReference type="GO" id="GO:0016853">
    <property type="term" value="F:isomerase activity"/>
    <property type="evidence" value="ECO:0007669"/>
    <property type="project" value="UniProtKB-KW"/>
</dbReference>
<evidence type="ECO:0000256" key="2">
    <source>
        <dbReference type="ARBA" id="ARBA00005005"/>
    </source>
</evidence>
<evidence type="ECO:0000313" key="24">
    <source>
        <dbReference type="Proteomes" id="UP000033647"/>
    </source>
</evidence>
<accession>A0A0F4GYH9</accession>
<proteinExistence type="inferred from homology"/>
<reference evidence="23 24" key="1">
    <citation type="submission" date="2015-03" db="EMBL/GenBank/DDBJ databases">
        <title>RNA-seq based gene annotation and comparative genomics of four Zymoseptoria species reveal species-specific pathogenicity related genes and transposable element activity.</title>
        <authorList>
            <person name="Grandaubert J."/>
            <person name="Bhattacharyya A."/>
            <person name="Stukenbrock E.H."/>
        </authorList>
    </citation>
    <scope>NUCLEOTIDE SEQUENCE [LARGE SCALE GENOMIC DNA]</scope>
    <source>
        <strain evidence="23 24">Zb18110</strain>
    </source>
</reference>
<dbReference type="FunFam" id="3.40.50.720:FF:000410">
    <property type="entry name" value="Peroxisomal multifunctional beta-oxidation protein"/>
    <property type="match status" value="1"/>
</dbReference>
<dbReference type="InterPro" id="IPR051687">
    <property type="entry name" value="Peroxisomal_Beta-Oxidation"/>
</dbReference>
<dbReference type="FunFam" id="3.10.129.10:FF:000013">
    <property type="entry name" value="Peroxisomal multifunctional enzyme type 2"/>
    <property type="match status" value="1"/>
</dbReference>
<gene>
    <name evidence="23" type="ORF">TI39_contig261g00001</name>
</gene>
<name>A0A0F4GYH9_9PEZI</name>
<keyword evidence="14" id="KW-0456">Lyase</keyword>
<comment type="function">
    <text evidence="18">Second trifunctional enzyme acting on the beta-oxidation pathway for fatty acids, possessing hydratase-dehydrogenase-epimerase activities. Converts trans-2-enoyl-CoA via D-3-hydroxyacyl-CoA to 3-ketoacyl-CoA.</text>
</comment>
<keyword evidence="10" id="KW-0560">Oxidoreductase</keyword>
<feature type="region of interest" description="Disordered" evidence="21">
    <location>
        <begin position="764"/>
        <end position="795"/>
    </location>
</feature>
<comment type="catalytic activity">
    <reaction evidence="16">
        <text>a (3R)-3-hydroxyacyl-CoA = a (2E)-enoyl-CoA + H2O</text>
        <dbReference type="Rhea" id="RHEA:26526"/>
        <dbReference type="ChEBI" id="CHEBI:15377"/>
        <dbReference type="ChEBI" id="CHEBI:57319"/>
        <dbReference type="ChEBI" id="CHEBI:58856"/>
        <dbReference type="EC" id="4.2.1.119"/>
    </reaction>
</comment>
<organism evidence="23 24">
    <name type="scientific">Zymoseptoria brevis</name>
    <dbReference type="NCBI Taxonomy" id="1047168"/>
    <lineage>
        <taxon>Eukaryota</taxon>
        <taxon>Fungi</taxon>
        <taxon>Dikarya</taxon>
        <taxon>Ascomycota</taxon>
        <taxon>Pezizomycotina</taxon>
        <taxon>Dothideomycetes</taxon>
        <taxon>Dothideomycetidae</taxon>
        <taxon>Mycosphaerellales</taxon>
        <taxon>Mycosphaerellaceae</taxon>
        <taxon>Zymoseptoria</taxon>
    </lineage>
</organism>
<keyword evidence="11" id="KW-0443">Lipid metabolism</keyword>
<dbReference type="PRINTS" id="PR00080">
    <property type="entry name" value="SDRFAMILY"/>
</dbReference>
<dbReference type="EMBL" id="LAFY01000253">
    <property type="protein sequence ID" value="KJY02083.1"/>
    <property type="molecule type" value="Genomic_DNA"/>
</dbReference>
<dbReference type="InterPro" id="IPR036291">
    <property type="entry name" value="NAD(P)-bd_dom_sf"/>
</dbReference>
<evidence type="ECO:0000259" key="22">
    <source>
        <dbReference type="SMART" id="SM00822"/>
    </source>
</evidence>
<dbReference type="PANTHER" id="PTHR45024">
    <property type="entry name" value="DEHYDROGENASES, SHORT CHAIN"/>
    <property type="match status" value="1"/>
</dbReference>
<evidence type="ECO:0000313" key="23">
    <source>
        <dbReference type="EMBL" id="KJY02083.1"/>
    </source>
</evidence>
<keyword evidence="9" id="KW-0521">NADP</keyword>
<dbReference type="Pfam" id="PF22622">
    <property type="entry name" value="MFE-2_hydrat-2_N"/>
    <property type="match status" value="1"/>
</dbReference>
<dbReference type="SUPFAM" id="SSF51905">
    <property type="entry name" value="FAD/NAD(P)-binding domain"/>
    <property type="match status" value="1"/>
</dbReference>
<dbReference type="PROSITE" id="PS00061">
    <property type="entry name" value="ADH_SHORT"/>
    <property type="match status" value="1"/>
</dbReference>
<dbReference type="Pfam" id="PF00106">
    <property type="entry name" value="adh_short"/>
    <property type="match status" value="2"/>
</dbReference>
<evidence type="ECO:0000256" key="5">
    <source>
        <dbReference type="ARBA" id="ARBA00012456"/>
    </source>
</evidence>
<comment type="subcellular location">
    <subcellularLocation>
        <location evidence="1">Peroxisome</location>
    </subcellularLocation>
</comment>
<dbReference type="InterPro" id="IPR002539">
    <property type="entry name" value="MaoC-like_dom"/>
</dbReference>
<protein>
    <recommendedName>
        <fullName evidence="19">Peroxisomal hydratase-dehydrogenase-epimerase</fullName>
        <ecNumber evidence="5">1.1.1.n12</ecNumber>
        <ecNumber evidence="6">4.2.1.119</ecNumber>
    </recommendedName>
    <alternativeName>
        <fullName evidence="20">Multifunctional beta-oxidation protein</fullName>
    </alternativeName>
</protein>
<evidence type="ECO:0000256" key="16">
    <source>
        <dbReference type="ARBA" id="ARBA00029334"/>
    </source>
</evidence>
<dbReference type="CDD" id="cd03448">
    <property type="entry name" value="HDE_HSD"/>
    <property type="match status" value="1"/>
</dbReference>
<feature type="compositionally biased region" description="Low complexity" evidence="21">
    <location>
        <begin position="600"/>
        <end position="614"/>
    </location>
</feature>
<evidence type="ECO:0000256" key="10">
    <source>
        <dbReference type="ARBA" id="ARBA00023002"/>
    </source>
</evidence>
<dbReference type="Proteomes" id="UP000033647">
    <property type="component" value="Unassembled WGS sequence"/>
</dbReference>
<keyword evidence="12" id="KW-0576">Peroxisome</keyword>
<dbReference type="PRINTS" id="PR00081">
    <property type="entry name" value="GDHRDH"/>
</dbReference>
<evidence type="ECO:0000256" key="13">
    <source>
        <dbReference type="ARBA" id="ARBA00023235"/>
    </source>
</evidence>
<evidence type="ECO:0000256" key="4">
    <source>
        <dbReference type="ARBA" id="ARBA00011245"/>
    </source>
</evidence>
<dbReference type="STRING" id="1047168.A0A0F4GYH9"/>
<dbReference type="Gene3D" id="3.10.129.10">
    <property type="entry name" value="Hotdog Thioesterase"/>
    <property type="match status" value="1"/>
</dbReference>
<evidence type="ECO:0000256" key="11">
    <source>
        <dbReference type="ARBA" id="ARBA00023098"/>
    </source>
</evidence>
<comment type="caution">
    <text evidence="23">The sequence shown here is derived from an EMBL/GenBank/DDBJ whole genome shotgun (WGS) entry which is preliminary data.</text>
</comment>